<dbReference type="Proteomes" id="UP000607645">
    <property type="component" value="Unassembled WGS sequence"/>
</dbReference>
<feature type="signal peptide" evidence="4">
    <location>
        <begin position="1"/>
        <end position="23"/>
    </location>
</feature>
<name>A0A8J6JK87_9FIRM</name>
<keyword evidence="7" id="KW-1185">Reference proteome</keyword>
<feature type="domain" description="SLH" evidence="5">
    <location>
        <begin position="1308"/>
        <end position="1371"/>
    </location>
</feature>
<evidence type="ECO:0000313" key="6">
    <source>
        <dbReference type="EMBL" id="MBC5736360.1"/>
    </source>
</evidence>
<evidence type="ECO:0000313" key="7">
    <source>
        <dbReference type="Proteomes" id="UP000607645"/>
    </source>
</evidence>
<dbReference type="InterPro" id="IPR008964">
    <property type="entry name" value="Invasin/intimin_cell_adhesion"/>
</dbReference>
<evidence type="ECO:0000256" key="4">
    <source>
        <dbReference type="SAM" id="SignalP"/>
    </source>
</evidence>
<gene>
    <name evidence="6" type="ORF">H8S62_04975</name>
</gene>
<proteinExistence type="predicted"/>
<evidence type="ECO:0000259" key="5">
    <source>
        <dbReference type="PROSITE" id="PS51272"/>
    </source>
</evidence>
<keyword evidence="4" id="KW-0732">Signal</keyword>
<dbReference type="Pfam" id="PF02368">
    <property type="entry name" value="Big_2"/>
    <property type="match status" value="1"/>
</dbReference>
<evidence type="ECO:0000256" key="3">
    <source>
        <dbReference type="SAM" id="MobiDB-lite"/>
    </source>
</evidence>
<sequence>MQKQRPFLSAALAFAICLNSTCAISVAAAAPSESDLENPIFAEDFESYDASLWTVSDGNWSVEETEGEHALWGSDTGLISTGSMEWTDYSLSYDMTPAEDKKGGSAGAVFRYQDDNHFYHFRLMEKDGSKYAALLEWKGGKSSQLGTRVPYAYETGTTYRCTIRVIKDKIECYICPVGEAAPTDPILEYKDEKAPLLSGGIGFRANKSGRVGFDNVLVAEAAAQQIFTVSFEVNGGTQVAEQQVSAGRTLSRPDAPTRDGFMFDGWYADPALETPFDFNTPVASDMTLYAKWTEVLDGEAVTLEDGFSGDLENWSQVKGPGDAFVIPEDDERLLASNATKDRAELLLNTYEMLVDSVVEVDVTVVDDSKNFTVGILTRYTNAQNHILACYTKGTGLRFIDRAGTTKTMDSDVVLEKGVTYRLKLVSSGSTFQFYIDDEQIYSVQNINHPFGKVGLYTTNSSEIYFDNFKMSGSLVPEGVEFPPTGVALSRHELTLEEGQVLGLSAAVEPFYATNQKIDWSSADTRIATVDSSGKVRGVGVGSTDITVTTQAGGYTDTCTVTVHEAPPEREQNAVVPIQWENFAPGPFTDPLSLKYAKAANNNIKCNLFGWLDEKFGPEPGEFYGLGSTVKGYAALAFVSATVLSMDVYDEERVGHSEEEAVERTVKLIASIARNHRSNRDSGGWGVSPDKTKRGASDQTALDANVCGTAAWLMWDYLPDEYREYARKMVEYEANALMDYTVPYYRAPDGTLVSPGDTKGEENAWNSGVLALALSMMPNHQNHAAWAEKCTELMISAYSTPNDLLNTHVIGGKAVKDWLNGSNADNNGIAINHRRIHPDYMAVIAHLLNGAVQFAMAGETVPEETVFNADLIYQAYVDLEFDAENYNAPGGSMYKARSPKIYYPMTNDYGDNRLMHVASIDVFADALGFDHNVTLDGEYWANVHIDEILRLQDRFTDGRTYLDDEEGGSSGSERWVSTHLARAMMGNWMRHQRQNGVDIAFERPPETGALPDGLMQYTVGGTYGTVEYDGVYKLSTMGTLGGTEDAFRYVYRYTEGDAEMSVTIRALQSDGNPADATAGIMFRDREKTADDANVYLGYRDGRLVLTVRGSKGGESLLIAERAVTLPVGVRLEKTGDAVEGFFNQGGGWIKIGGAATDCAGEGTIGFLAASGSNGAFAHADFEVLSEAPDAGTAPGVKNTTTKTNPDGSTTTTVVDKRTGNVTQTTRYPSGVKIVTDTPKDGESVSEVLVPKDLDGVTVTIPTAEKPAPGMAAAIVRADGTAEIIRTSVATEDGMRITLSESATVRLIDNSKAFADVPDGHWAYGAIQFAASRELFTGTGADSFSPAGGMSRAMLVTVLARLDGQDAGGGATWYGRAMDWGVENGVTDGTNPEAAITREQLAVMLCRYAGAEAPEESALHGFPDAGRVSDWAAGAMAWAVQEGILTGNGTGGLNPAGTASRAEAAAILMRFVEQMA</sequence>
<dbReference type="PROSITE" id="PS51272">
    <property type="entry name" value="SLH"/>
    <property type="match status" value="2"/>
</dbReference>
<dbReference type="EMBL" id="JACOPQ010000003">
    <property type="protein sequence ID" value="MBC5736360.1"/>
    <property type="molecule type" value="Genomic_DNA"/>
</dbReference>
<dbReference type="RefSeq" id="WP_186918682.1">
    <property type="nucleotide sequence ID" value="NZ_JACOPQ010000003.1"/>
</dbReference>
<feature type="domain" description="SLH" evidence="5">
    <location>
        <begin position="1417"/>
        <end position="1474"/>
    </location>
</feature>
<comment type="caution">
    <text evidence="6">The sequence shown here is derived from an EMBL/GenBank/DDBJ whole genome shotgun (WGS) entry which is preliminary data.</text>
</comment>
<accession>A0A8J6JK87</accession>
<feature type="region of interest" description="Disordered" evidence="3">
    <location>
        <begin position="1187"/>
        <end position="1209"/>
    </location>
</feature>
<dbReference type="Gene3D" id="2.60.40.4270">
    <property type="entry name" value="Listeria-Bacteroides repeat domain"/>
    <property type="match status" value="1"/>
</dbReference>
<evidence type="ECO:0000256" key="1">
    <source>
        <dbReference type="ARBA" id="ARBA00004196"/>
    </source>
</evidence>
<protein>
    <submittedName>
        <fullName evidence="6">S-layer homology domain-containing protein</fullName>
    </submittedName>
</protein>
<dbReference type="InterPro" id="IPR042229">
    <property type="entry name" value="Listeria/Bacterioides_rpt_sf"/>
</dbReference>
<dbReference type="GO" id="GO:0030313">
    <property type="term" value="C:cell envelope"/>
    <property type="evidence" value="ECO:0007669"/>
    <property type="project" value="UniProtKB-SubCell"/>
</dbReference>
<dbReference type="SMART" id="SM00635">
    <property type="entry name" value="BID_2"/>
    <property type="match status" value="1"/>
</dbReference>
<reference evidence="6" key="1">
    <citation type="submission" date="2020-08" db="EMBL/GenBank/DDBJ databases">
        <title>Genome public.</title>
        <authorList>
            <person name="Liu C."/>
            <person name="Sun Q."/>
        </authorList>
    </citation>
    <scope>NUCLEOTIDE SEQUENCE</scope>
    <source>
        <strain evidence="6">NSJ-52</strain>
    </source>
</reference>
<dbReference type="InterPro" id="IPR003343">
    <property type="entry name" value="Big_2"/>
</dbReference>
<feature type="chain" id="PRO_5039301749" evidence="4">
    <location>
        <begin position="24"/>
        <end position="1474"/>
    </location>
</feature>
<feature type="compositionally biased region" description="Polar residues" evidence="3">
    <location>
        <begin position="1196"/>
        <end position="1209"/>
    </location>
</feature>
<dbReference type="Pfam" id="PF09479">
    <property type="entry name" value="Flg_new"/>
    <property type="match status" value="1"/>
</dbReference>
<dbReference type="InterPro" id="IPR001119">
    <property type="entry name" value="SLH_dom"/>
</dbReference>
<dbReference type="Gene3D" id="2.60.40.1080">
    <property type="match status" value="1"/>
</dbReference>
<keyword evidence="2" id="KW-0677">Repeat</keyword>
<organism evidence="6 7">
    <name type="scientific">Lawsonibacter faecis</name>
    <dbReference type="NCBI Taxonomy" id="2763052"/>
    <lineage>
        <taxon>Bacteria</taxon>
        <taxon>Bacillati</taxon>
        <taxon>Bacillota</taxon>
        <taxon>Clostridia</taxon>
        <taxon>Eubacteriales</taxon>
        <taxon>Oscillospiraceae</taxon>
        <taxon>Lawsonibacter</taxon>
    </lineage>
</organism>
<dbReference type="Gene3D" id="2.60.120.560">
    <property type="entry name" value="Exo-inulinase, domain 1"/>
    <property type="match status" value="2"/>
</dbReference>
<dbReference type="InterPro" id="IPR013378">
    <property type="entry name" value="InlB-like_B-rpt"/>
</dbReference>
<dbReference type="SUPFAM" id="SSF49373">
    <property type="entry name" value="Invasin/intimin cell-adhesion fragments"/>
    <property type="match status" value="1"/>
</dbReference>
<dbReference type="Pfam" id="PF00395">
    <property type="entry name" value="SLH"/>
    <property type="match status" value="2"/>
</dbReference>
<comment type="subcellular location">
    <subcellularLocation>
        <location evidence="1">Cell envelope</location>
    </subcellularLocation>
</comment>
<dbReference type="NCBIfam" id="TIGR02543">
    <property type="entry name" value="List_Bact_rpt"/>
    <property type="match status" value="1"/>
</dbReference>
<evidence type="ECO:0000256" key="2">
    <source>
        <dbReference type="ARBA" id="ARBA00022737"/>
    </source>
</evidence>
<feature type="region of interest" description="Disordered" evidence="3">
    <location>
        <begin position="676"/>
        <end position="698"/>
    </location>
</feature>